<dbReference type="Gene3D" id="1.10.8.10">
    <property type="entry name" value="DNA helicase RuvA subunit, C-terminal domain"/>
    <property type="match status" value="1"/>
</dbReference>
<dbReference type="RefSeq" id="WP_307330485.1">
    <property type="nucleotide sequence ID" value="NZ_JAUSUG010000024.1"/>
</dbReference>
<dbReference type="PANTHER" id="PTHR18895:SF74">
    <property type="entry name" value="MTRF1L RELEASE FACTOR GLUTAMINE METHYLTRANSFERASE"/>
    <property type="match status" value="1"/>
</dbReference>
<keyword evidence="2 5" id="KW-0808">Transferase</keyword>
<dbReference type="InterPro" id="IPR007848">
    <property type="entry name" value="Small_mtfrase_dom"/>
</dbReference>
<dbReference type="SUPFAM" id="SSF53335">
    <property type="entry name" value="S-adenosyl-L-methionine-dependent methyltransferases"/>
    <property type="match status" value="1"/>
</dbReference>
<dbReference type="InterPro" id="IPR050320">
    <property type="entry name" value="N5-glutamine_MTase"/>
</dbReference>
<dbReference type="InterPro" id="IPR004556">
    <property type="entry name" value="HemK-like"/>
</dbReference>
<keyword evidence="9" id="KW-1185">Reference proteome</keyword>
<feature type="binding site" evidence="5">
    <location>
        <begin position="121"/>
        <end position="125"/>
    </location>
    <ligand>
        <name>S-adenosyl-L-methionine</name>
        <dbReference type="ChEBI" id="CHEBI:59789"/>
    </ligand>
</feature>
<dbReference type="CDD" id="cd02440">
    <property type="entry name" value="AdoMet_MTases"/>
    <property type="match status" value="1"/>
</dbReference>
<organism evidence="8 9">
    <name type="scientific">Evansella vedderi</name>
    <dbReference type="NCBI Taxonomy" id="38282"/>
    <lineage>
        <taxon>Bacteria</taxon>
        <taxon>Bacillati</taxon>
        <taxon>Bacillota</taxon>
        <taxon>Bacilli</taxon>
        <taxon>Bacillales</taxon>
        <taxon>Bacillaceae</taxon>
        <taxon>Evansella</taxon>
    </lineage>
</organism>
<dbReference type="Pfam" id="PF17827">
    <property type="entry name" value="PrmC_N"/>
    <property type="match status" value="1"/>
</dbReference>
<dbReference type="NCBIfam" id="TIGR03534">
    <property type="entry name" value="RF_mod_PrmC"/>
    <property type="match status" value="1"/>
</dbReference>
<dbReference type="InterPro" id="IPR002052">
    <property type="entry name" value="DNA_methylase_N6_adenine_CS"/>
</dbReference>
<proteinExistence type="inferred from homology"/>
<reference evidence="8 9" key="1">
    <citation type="submission" date="2023-07" db="EMBL/GenBank/DDBJ databases">
        <title>Genomic Encyclopedia of Type Strains, Phase IV (KMG-IV): sequencing the most valuable type-strain genomes for metagenomic binning, comparative biology and taxonomic classification.</title>
        <authorList>
            <person name="Goeker M."/>
        </authorList>
    </citation>
    <scope>NUCLEOTIDE SEQUENCE [LARGE SCALE GENOMIC DNA]</scope>
    <source>
        <strain evidence="8 9">DSM 9768</strain>
    </source>
</reference>
<keyword evidence="3 5" id="KW-0949">S-adenosyl-L-methionine</keyword>
<comment type="caution">
    <text evidence="8">The sequence shown here is derived from an EMBL/GenBank/DDBJ whole genome shotgun (WGS) entry which is preliminary data.</text>
</comment>
<dbReference type="Pfam" id="PF05175">
    <property type="entry name" value="MTS"/>
    <property type="match status" value="1"/>
</dbReference>
<evidence type="ECO:0000256" key="3">
    <source>
        <dbReference type="ARBA" id="ARBA00022691"/>
    </source>
</evidence>
<comment type="caution">
    <text evidence="5">Lacks conserved residue(s) required for the propagation of feature annotation.</text>
</comment>
<protein>
    <recommendedName>
        <fullName evidence="5">Release factor glutamine methyltransferase</fullName>
        <shortName evidence="5">RF MTase</shortName>
        <ecNumber evidence="5">2.1.1.297</ecNumber>
    </recommendedName>
    <alternativeName>
        <fullName evidence="5">N5-glutamine methyltransferase PrmC</fullName>
    </alternativeName>
    <alternativeName>
        <fullName evidence="5">Protein-(glutamine-N5) MTase PrmC</fullName>
    </alternativeName>
    <alternativeName>
        <fullName evidence="5">Protein-glutamine N-methyltransferase PrmC</fullName>
    </alternativeName>
</protein>
<keyword evidence="1 5" id="KW-0489">Methyltransferase</keyword>
<gene>
    <name evidence="5" type="primary">prmC</name>
    <name evidence="8" type="ORF">J2S74_004635</name>
</gene>
<evidence type="ECO:0000259" key="6">
    <source>
        <dbReference type="Pfam" id="PF05175"/>
    </source>
</evidence>
<feature type="binding site" evidence="5">
    <location>
        <position position="144"/>
    </location>
    <ligand>
        <name>S-adenosyl-L-methionine</name>
        <dbReference type="ChEBI" id="CHEBI:59789"/>
    </ligand>
</feature>
<dbReference type="EMBL" id="JAUSUG010000024">
    <property type="protein sequence ID" value="MDQ0257177.1"/>
    <property type="molecule type" value="Genomic_DNA"/>
</dbReference>
<dbReference type="PANTHER" id="PTHR18895">
    <property type="entry name" value="HEMK METHYLTRANSFERASE"/>
    <property type="match status" value="1"/>
</dbReference>
<comment type="catalytic activity">
    <reaction evidence="4 5">
        <text>L-glutaminyl-[peptide chain release factor] + S-adenosyl-L-methionine = N(5)-methyl-L-glutaminyl-[peptide chain release factor] + S-adenosyl-L-homocysteine + H(+)</text>
        <dbReference type="Rhea" id="RHEA:42896"/>
        <dbReference type="Rhea" id="RHEA-COMP:10271"/>
        <dbReference type="Rhea" id="RHEA-COMP:10272"/>
        <dbReference type="ChEBI" id="CHEBI:15378"/>
        <dbReference type="ChEBI" id="CHEBI:30011"/>
        <dbReference type="ChEBI" id="CHEBI:57856"/>
        <dbReference type="ChEBI" id="CHEBI:59789"/>
        <dbReference type="ChEBI" id="CHEBI:61891"/>
        <dbReference type="EC" id="2.1.1.297"/>
    </reaction>
</comment>
<dbReference type="PROSITE" id="PS00092">
    <property type="entry name" value="N6_MTASE"/>
    <property type="match status" value="1"/>
</dbReference>
<comment type="function">
    <text evidence="5">Methylates the class 1 translation termination release factors RF1/PrfA and RF2/PrfB on the glutamine residue of the universally conserved GGQ motif.</text>
</comment>
<dbReference type="InterPro" id="IPR040758">
    <property type="entry name" value="PrmC_N"/>
</dbReference>
<dbReference type="GO" id="GO:0032259">
    <property type="term" value="P:methylation"/>
    <property type="evidence" value="ECO:0007669"/>
    <property type="project" value="UniProtKB-KW"/>
</dbReference>
<dbReference type="InterPro" id="IPR029063">
    <property type="entry name" value="SAM-dependent_MTases_sf"/>
</dbReference>
<dbReference type="HAMAP" id="MF_02126">
    <property type="entry name" value="RF_methyltr_PrmC"/>
    <property type="match status" value="1"/>
</dbReference>
<dbReference type="Gene3D" id="3.40.50.150">
    <property type="entry name" value="Vaccinia Virus protein VP39"/>
    <property type="match status" value="1"/>
</dbReference>
<name>A0ABU0A111_9BACI</name>
<feature type="domain" description="Methyltransferase small" evidence="6">
    <location>
        <begin position="113"/>
        <end position="192"/>
    </location>
</feature>
<evidence type="ECO:0000256" key="4">
    <source>
        <dbReference type="ARBA" id="ARBA00048391"/>
    </source>
</evidence>
<evidence type="ECO:0000313" key="8">
    <source>
        <dbReference type="EMBL" id="MDQ0257177.1"/>
    </source>
</evidence>
<dbReference type="EC" id="2.1.1.297" evidence="5"/>
<comment type="similarity">
    <text evidence="5">Belongs to the protein N5-glutamine methyltransferase family. PrmC subfamily.</text>
</comment>
<evidence type="ECO:0000256" key="1">
    <source>
        <dbReference type="ARBA" id="ARBA00022603"/>
    </source>
</evidence>
<evidence type="ECO:0000259" key="7">
    <source>
        <dbReference type="Pfam" id="PF17827"/>
    </source>
</evidence>
<dbReference type="Proteomes" id="UP001230005">
    <property type="component" value="Unassembled WGS sequence"/>
</dbReference>
<feature type="binding site" evidence="5">
    <location>
        <begin position="188"/>
        <end position="191"/>
    </location>
    <ligand>
        <name>substrate</name>
    </ligand>
</feature>
<evidence type="ECO:0000256" key="5">
    <source>
        <dbReference type="HAMAP-Rule" id="MF_02126"/>
    </source>
</evidence>
<dbReference type="NCBIfam" id="TIGR00536">
    <property type="entry name" value="hemK_fam"/>
    <property type="match status" value="1"/>
</dbReference>
<feature type="domain" description="Release factor glutamine methyltransferase N-terminal" evidence="7">
    <location>
        <begin position="8"/>
        <end position="76"/>
    </location>
</feature>
<feature type="binding site" evidence="5">
    <location>
        <position position="188"/>
    </location>
    <ligand>
        <name>S-adenosyl-L-methionine</name>
        <dbReference type="ChEBI" id="CHEBI:59789"/>
    </ligand>
</feature>
<evidence type="ECO:0000256" key="2">
    <source>
        <dbReference type="ARBA" id="ARBA00022679"/>
    </source>
</evidence>
<dbReference type="InterPro" id="IPR019874">
    <property type="entry name" value="RF_methyltr_PrmC"/>
</dbReference>
<accession>A0ABU0A111</accession>
<evidence type="ECO:0000313" key="9">
    <source>
        <dbReference type="Proteomes" id="UP001230005"/>
    </source>
</evidence>
<sequence>MSGKKVYEALQWASSFLQSHDYEERIGEILLLHHTGWSRSRLFSEYQSVLDAEVWSAFQRDVTKAASGTPVQYITGVEEFYGRIFAVGPDVLIPRPETEELIETVLELASSLDAIQLVDVGTGSGIIAITLNLELPKSEVHAVDISASALQVARNNAAQLGASVTFHKGDLLEPILSSGKKFNVVVSNPPYIPEGDRSIMKGNVLDHEPELALFAGEDGLDIYRELVAQIPKVLEVPGVVAFEIGHGQGAAVKSLLQGTFPTARVEVRNDINGKERIVYAVVQ</sequence>
<dbReference type="GO" id="GO:0102559">
    <property type="term" value="F:peptide chain release factor N(5)-glutamine methyltransferase activity"/>
    <property type="evidence" value="ECO:0007669"/>
    <property type="project" value="UniProtKB-EC"/>
</dbReference>